<comment type="similarity">
    <text evidence="3 11">Belongs to the RNase H family.</text>
</comment>
<dbReference type="GO" id="GO:0005737">
    <property type="term" value="C:cytoplasm"/>
    <property type="evidence" value="ECO:0007669"/>
    <property type="project" value="UniProtKB-SubCell"/>
</dbReference>
<evidence type="ECO:0000256" key="9">
    <source>
        <dbReference type="ARBA" id="ARBA00022801"/>
    </source>
</evidence>
<dbReference type="KEGG" id="als:DJ013_19560"/>
<reference evidence="14 15" key="1">
    <citation type="submission" date="2018-05" db="EMBL/GenBank/DDBJ databases">
        <title>Complete genome sequence of Arcticibacterium luteifluviistationis SM1504T, a cytophagaceae bacterium isolated from Arctic surface seawater.</title>
        <authorList>
            <person name="Li Y."/>
            <person name="Qin Q.-L."/>
        </authorList>
    </citation>
    <scope>NUCLEOTIDE SEQUENCE [LARGE SCALE GENOMIC DNA]</scope>
    <source>
        <strain evidence="14 15">SM1504</strain>
    </source>
</reference>
<evidence type="ECO:0000313" key="14">
    <source>
        <dbReference type="EMBL" id="AWW00249.1"/>
    </source>
</evidence>
<feature type="binding site" evidence="12">
    <location>
        <position position="121"/>
    </location>
    <ligand>
        <name>Mg(2+)</name>
        <dbReference type="ChEBI" id="CHEBI:18420"/>
        <label>2</label>
    </ligand>
</feature>
<keyword evidence="8 11" id="KW-0255">Endonuclease</keyword>
<feature type="domain" description="RNase H type-1" evidence="13">
    <location>
        <begin position="51"/>
        <end position="208"/>
    </location>
</feature>
<dbReference type="SUPFAM" id="SSF55658">
    <property type="entry name" value="L9 N-domain-like"/>
    <property type="match status" value="1"/>
</dbReference>
<sequence length="208" mass="23785">MAKKKKFYVVWKGHKRGIYPTWDACKKQIDGFQGAQYKSFESESEAKDAFSKRYSQVITKGGKKKANINPNATPPTKASVVVDAAWNTKSGDMEYQGFDFRNGNLLFKKGPFRDGTNNIGEFLAIVHALALLKKHDVNLPIYTDSRTAMAWVRKKKANTKIEWTANNAELKELTERAEEWLKNNTYTNPILKWDTKNWGENPADFGRK</sequence>
<accession>A0A2Z4GH47</accession>
<dbReference type="InterPro" id="IPR012337">
    <property type="entry name" value="RNaseH-like_sf"/>
</dbReference>
<evidence type="ECO:0000256" key="2">
    <source>
        <dbReference type="ARBA" id="ARBA00004065"/>
    </source>
</evidence>
<dbReference type="InterPro" id="IPR036397">
    <property type="entry name" value="RNaseH_sf"/>
</dbReference>
<keyword evidence="7 11" id="KW-0479">Metal-binding</keyword>
<name>A0A2Z4GH47_9BACT</name>
<keyword evidence="11" id="KW-0963">Cytoplasm</keyword>
<keyword evidence="6 11" id="KW-0540">Nuclease</keyword>
<evidence type="ECO:0000313" key="15">
    <source>
        <dbReference type="Proteomes" id="UP000249873"/>
    </source>
</evidence>
<comment type="cofactor">
    <cofactor evidence="12">
        <name>Mn(2+)</name>
        <dbReference type="ChEBI" id="CHEBI:29035"/>
    </cofactor>
    <cofactor evidence="12">
        <name>Mg(2+)</name>
        <dbReference type="ChEBI" id="CHEBI:18420"/>
    </cofactor>
    <text evidence="12">Binds 2 metal ions per subunit. Manganese or magnesium.</text>
</comment>
<proteinExistence type="inferred from homology"/>
<dbReference type="GO" id="GO:0003676">
    <property type="term" value="F:nucleic acid binding"/>
    <property type="evidence" value="ECO:0007669"/>
    <property type="project" value="UniProtKB-UniRule"/>
</dbReference>
<feature type="binding site" evidence="12">
    <location>
        <position position="204"/>
    </location>
    <ligand>
        <name>Mg(2+)</name>
        <dbReference type="ChEBI" id="CHEBI:18420"/>
        <label>1</label>
    </ligand>
</feature>
<dbReference type="Pfam" id="PF00075">
    <property type="entry name" value="RNase_H"/>
    <property type="match status" value="1"/>
</dbReference>
<dbReference type="OrthoDB" id="9811552at2"/>
<dbReference type="GO" id="GO:0004523">
    <property type="term" value="F:RNA-DNA hybrid ribonuclease activity"/>
    <property type="evidence" value="ECO:0007669"/>
    <property type="project" value="UniProtKB-UniRule"/>
</dbReference>
<keyword evidence="15" id="KW-1185">Reference proteome</keyword>
<evidence type="ECO:0000256" key="8">
    <source>
        <dbReference type="ARBA" id="ARBA00022759"/>
    </source>
</evidence>
<dbReference type="EC" id="3.1.26.4" evidence="4 11"/>
<dbReference type="SUPFAM" id="SSF53098">
    <property type="entry name" value="Ribonuclease H-like"/>
    <property type="match status" value="1"/>
</dbReference>
<evidence type="ECO:0000256" key="3">
    <source>
        <dbReference type="ARBA" id="ARBA00005300"/>
    </source>
</evidence>
<dbReference type="InterPro" id="IPR037056">
    <property type="entry name" value="RNase_H1_N_sf"/>
</dbReference>
<dbReference type="RefSeq" id="WP_111373616.1">
    <property type="nucleotide sequence ID" value="NZ_CP029480.1"/>
</dbReference>
<dbReference type="AlphaFoldDB" id="A0A2Z4GH47"/>
<dbReference type="PROSITE" id="PS50879">
    <property type="entry name" value="RNASE_H_1"/>
    <property type="match status" value="1"/>
</dbReference>
<comment type="function">
    <text evidence="2 11">Endonuclease that specifically degrades the RNA of RNA-DNA hybrids.</text>
</comment>
<keyword evidence="10 11" id="KW-0460">Magnesium</keyword>
<dbReference type="Gene3D" id="3.40.970.10">
    <property type="entry name" value="Ribonuclease H1, N-terminal domain"/>
    <property type="match status" value="1"/>
</dbReference>
<evidence type="ECO:0000256" key="6">
    <source>
        <dbReference type="ARBA" id="ARBA00022722"/>
    </source>
</evidence>
<evidence type="ECO:0000256" key="11">
    <source>
        <dbReference type="PIRNR" id="PIRNR037839"/>
    </source>
</evidence>
<dbReference type="GO" id="GO:0046872">
    <property type="term" value="F:metal ion binding"/>
    <property type="evidence" value="ECO:0007669"/>
    <property type="project" value="UniProtKB-KW"/>
</dbReference>
<comment type="cofactor">
    <cofactor evidence="1">
        <name>Mg(2+)</name>
        <dbReference type="ChEBI" id="CHEBI:18420"/>
    </cofactor>
</comment>
<comment type="catalytic activity">
    <reaction evidence="11">
        <text>Endonucleolytic cleavage to 5'-phosphomonoester.</text>
        <dbReference type="EC" id="3.1.26.4"/>
    </reaction>
</comment>
<keyword evidence="12" id="KW-0464">Manganese</keyword>
<evidence type="ECO:0000256" key="4">
    <source>
        <dbReference type="ARBA" id="ARBA00012180"/>
    </source>
</evidence>
<feature type="binding site" evidence="12">
    <location>
        <position position="83"/>
    </location>
    <ligand>
        <name>Mg(2+)</name>
        <dbReference type="ChEBI" id="CHEBI:18420"/>
        <label>1</label>
    </ligand>
</feature>
<dbReference type="FunFam" id="3.40.970.10:FF:000002">
    <property type="entry name" value="Ribonuclease H"/>
    <property type="match status" value="1"/>
</dbReference>
<evidence type="ECO:0000256" key="1">
    <source>
        <dbReference type="ARBA" id="ARBA00001946"/>
    </source>
</evidence>
<dbReference type="EMBL" id="CP029480">
    <property type="protein sequence ID" value="AWW00249.1"/>
    <property type="molecule type" value="Genomic_DNA"/>
</dbReference>
<protein>
    <recommendedName>
        <fullName evidence="5 11">Ribonuclease H</fullName>
        <ecNumber evidence="4 11">3.1.26.4</ecNumber>
    </recommendedName>
</protein>
<dbReference type="InterPro" id="IPR009027">
    <property type="entry name" value="Ribosomal_bL9/RNase_H1_N"/>
</dbReference>
<dbReference type="Proteomes" id="UP000249873">
    <property type="component" value="Chromosome"/>
</dbReference>
<dbReference type="PIRSF" id="PIRSF037839">
    <property type="entry name" value="Ribonuclease_H"/>
    <property type="match status" value="1"/>
</dbReference>
<dbReference type="Pfam" id="PF01693">
    <property type="entry name" value="Cauli_VI"/>
    <property type="match status" value="1"/>
</dbReference>
<feature type="binding site" evidence="12">
    <location>
        <position position="144"/>
    </location>
    <ligand>
        <name>Mg(2+)</name>
        <dbReference type="ChEBI" id="CHEBI:18420"/>
        <label>2</label>
    </ligand>
</feature>
<evidence type="ECO:0000256" key="5">
    <source>
        <dbReference type="ARBA" id="ARBA00017721"/>
    </source>
</evidence>
<dbReference type="InterPro" id="IPR002156">
    <property type="entry name" value="RNaseH_domain"/>
</dbReference>
<dbReference type="InterPro" id="IPR017290">
    <property type="entry name" value="RNase_H_bac"/>
</dbReference>
<evidence type="ECO:0000256" key="12">
    <source>
        <dbReference type="PIRSR" id="PIRSR037839-1"/>
    </source>
</evidence>
<evidence type="ECO:0000259" key="13">
    <source>
        <dbReference type="PROSITE" id="PS50879"/>
    </source>
</evidence>
<keyword evidence="9 11" id="KW-0378">Hydrolase</keyword>
<evidence type="ECO:0000256" key="10">
    <source>
        <dbReference type="ARBA" id="ARBA00022842"/>
    </source>
</evidence>
<organism evidence="14 15">
    <name type="scientific">Arcticibacterium luteifluviistationis</name>
    <dbReference type="NCBI Taxonomy" id="1784714"/>
    <lineage>
        <taxon>Bacteria</taxon>
        <taxon>Pseudomonadati</taxon>
        <taxon>Bacteroidota</taxon>
        <taxon>Cytophagia</taxon>
        <taxon>Cytophagales</taxon>
        <taxon>Leadbetterellaceae</taxon>
        <taxon>Arcticibacterium</taxon>
    </lineage>
</organism>
<evidence type="ECO:0000256" key="7">
    <source>
        <dbReference type="ARBA" id="ARBA00022723"/>
    </source>
</evidence>
<comment type="subcellular location">
    <subcellularLocation>
        <location evidence="11">Cytoplasm</location>
    </subcellularLocation>
</comment>
<dbReference type="Gene3D" id="3.30.420.10">
    <property type="entry name" value="Ribonuclease H-like superfamily/Ribonuclease H"/>
    <property type="match status" value="1"/>
</dbReference>
<dbReference type="InterPro" id="IPR011320">
    <property type="entry name" value="RNase_H1_N"/>
</dbReference>
<gene>
    <name evidence="14" type="ORF">DJ013_19560</name>
</gene>